<dbReference type="Pfam" id="PF21222">
    <property type="entry name" value="Lamp2_2nd"/>
    <property type="match status" value="1"/>
</dbReference>
<evidence type="ECO:0000313" key="12">
    <source>
        <dbReference type="Proteomes" id="UP000663834"/>
    </source>
</evidence>
<evidence type="ECO:0000256" key="2">
    <source>
        <dbReference type="ARBA" id="ARBA00022692"/>
    </source>
</evidence>
<feature type="chain" id="PRO_5032915206" description="Lysosome-associated membrane glycoprotein 2-like transmembrane domain-containing protein" evidence="9">
    <location>
        <begin position="22"/>
        <end position="249"/>
    </location>
</feature>
<dbReference type="GO" id="GO:0005886">
    <property type="term" value="C:plasma membrane"/>
    <property type="evidence" value="ECO:0007669"/>
    <property type="project" value="TreeGrafter"/>
</dbReference>
<dbReference type="CDD" id="cd12087">
    <property type="entry name" value="TM_EGFR-like"/>
    <property type="match status" value="1"/>
</dbReference>
<dbReference type="PROSITE" id="PS51407">
    <property type="entry name" value="LAMP_3"/>
    <property type="match status" value="1"/>
</dbReference>
<keyword evidence="6" id="KW-0325">Glycoprotein</keyword>
<evidence type="ECO:0000256" key="1">
    <source>
        <dbReference type="ARBA" id="ARBA00004251"/>
    </source>
</evidence>
<evidence type="ECO:0000256" key="3">
    <source>
        <dbReference type="ARBA" id="ARBA00022729"/>
    </source>
</evidence>
<dbReference type="PANTHER" id="PTHR11506:SF35">
    <property type="entry name" value="LYSOSOME-ASSOCIATED MEMBRANE GLYCOPROTEIN 5"/>
    <property type="match status" value="1"/>
</dbReference>
<dbReference type="OrthoDB" id="10022057at2759"/>
<feature type="transmembrane region" description="Helical" evidence="8">
    <location>
        <begin position="215"/>
        <end position="237"/>
    </location>
</feature>
<comment type="caution">
    <text evidence="11">The sequence shown here is derived from an EMBL/GenBank/DDBJ whole genome shotgun (WGS) entry which is preliminary data.</text>
</comment>
<comment type="caution">
    <text evidence="7">Lacks conserved residue(s) required for the propagation of feature annotation.</text>
</comment>
<comment type="similarity">
    <text evidence="7">Belongs to the LAMP family.</text>
</comment>
<evidence type="ECO:0000256" key="7">
    <source>
        <dbReference type="PROSITE-ProRule" id="PRU00740"/>
    </source>
</evidence>
<feature type="signal peptide" evidence="9">
    <location>
        <begin position="1"/>
        <end position="21"/>
    </location>
</feature>
<dbReference type="PANTHER" id="PTHR11506">
    <property type="entry name" value="LYSOSOME-ASSOCIATED MEMBRANE GLYCOPROTEIN"/>
    <property type="match status" value="1"/>
</dbReference>
<evidence type="ECO:0000256" key="6">
    <source>
        <dbReference type="ARBA" id="ARBA00023180"/>
    </source>
</evidence>
<protein>
    <recommendedName>
        <fullName evidence="10">Lysosome-associated membrane glycoprotein 2-like transmembrane domain-containing protein</fullName>
    </recommendedName>
</protein>
<keyword evidence="3 9" id="KW-0732">Signal</keyword>
<dbReference type="EMBL" id="CAJNOW010003657">
    <property type="protein sequence ID" value="CAF1391173.1"/>
    <property type="molecule type" value="Genomic_DNA"/>
</dbReference>
<gene>
    <name evidence="11" type="ORF">KQP761_LOCUS9220</name>
</gene>
<evidence type="ECO:0000259" key="10">
    <source>
        <dbReference type="Pfam" id="PF21222"/>
    </source>
</evidence>
<dbReference type="GO" id="GO:0005765">
    <property type="term" value="C:lysosomal membrane"/>
    <property type="evidence" value="ECO:0007669"/>
    <property type="project" value="TreeGrafter"/>
</dbReference>
<evidence type="ECO:0000256" key="4">
    <source>
        <dbReference type="ARBA" id="ARBA00022989"/>
    </source>
</evidence>
<dbReference type="GO" id="GO:0072594">
    <property type="term" value="P:establishment of protein localization to organelle"/>
    <property type="evidence" value="ECO:0007669"/>
    <property type="project" value="TreeGrafter"/>
</dbReference>
<proteinExistence type="inferred from homology"/>
<comment type="subcellular location">
    <subcellularLocation>
        <location evidence="1">Cell membrane</location>
        <topology evidence="1">Single-pass type I membrane protein</topology>
    </subcellularLocation>
    <subcellularLocation>
        <location evidence="7">Membrane</location>
        <topology evidence="7">Single-pass type I membrane protein</topology>
    </subcellularLocation>
</comment>
<keyword evidence="2 7" id="KW-0812">Transmembrane</keyword>
<evidence type="ECO:0000256" key="8">
    <source>
        <dbReference type="SAM" id="Phobius"/>
    </source>
</evidence>
<organism evidence="11 12">
    <name type="scientific">Rotaria magnacalcarata</name>
    <dbReference type="NCBI Taxonomy" id="392030"/>
    <lineage>
        <taxon>Eukaryota</taxon>
        <taxon>Metazoa</taxon>
        <taxon>Spiralia</taxon>
        <taxon>Gnathifera</taxon>
        <taxon>Rotifera</taxon>
        <taxon>Eurotatoria</taxon>
        <taxon>Bdelloidea</taxon>
        <taxon>Philodinida</taxon>
        <taxon>Philodinidae</taxon>
        <taxon>Rotaria</taxon>
    </lineage>
</organism>
<sequence length="249" mass="27912">MVPKMYCIFLLFASVFLASSAYKVSPPANFTWPINSKKICFVGRFDLVLNVDYIQTSGEKVSVKVPLNNDTYESYRVSCSAPAYVHELAVSMLNGFTEIILDFTVDSKNMTSLSRVYGYITFNDKQTYFKNYSAGLDGMHKFSSNESLFMNARGSSYRCNTKTVIQGFEKNQNVTVTSIDIENLRVEPFPDDTAEFNDYSVEKVCAADIAKNSNLIPIIVGTCLAVLVIIVLVAYLIGRRRSRNGYQSV</sequence>
<dbReference type="Proteomes" id="UP000663834">
    <property type="component" value="Unassembled WGS sequence"/>
</dbReference>
<evidence type="ECO:0000256" key="9">
    <source>
        <dbReference type="SAM" id="SignalP"/>
    </source>
</evidence>
<dbReference type="InterPro" id="IPR002000">
    <property type="entry name" value="Lysosome-assoc_membr_glycop"/>
</dbReference>
<dbReference type="Gene3D" id="2.40.160.110">
    <property type="match status" value="1"/>
</dbReference>
<accession>A0A815K5P3</accession>
<dbReference type="GO" id="GO:0031902">
    <property type="term" value="C:late endosome membrane"/>
    <property type="evidence" value="ECO:0007669"/>
    <property type="project" value="TreeGrafter"/>
</dbReference>
<dbReference type="AlphaFoldDB" id="A0A815K5P3"/>
<dbReference type="InterPro" id="IPR048524">
    <property type="entry name" value="Lamp2-like_TM"/>
</dbReference>
<name>A0A815K5P3_9BILA</name>
<reference evidence="11" key="1">
    <citation type="submission" date="2021-02" db="EMBL/GenBank/DDBJ databases">
        <authorList>
            <person name="Nowell W R."/>
        </authorList>
    </citation>
    <scope>NUCLEOTIDE SEQUENCE</scope>
</reference>
<keyword evidence="5 7" id="KW-0472">Membrane</keyword>
<keyword evidence="4 8" id="KW-1133">Transmembrane helix</keyword>
<evidence type="ECO:0000313" key="11">
    <source>
        <dbReference type="EMBL" id="CAF1391173.1"/>
    </source>
</evidence>
<feature type="domain" description="Lysosome-associated membrane glycoprotein 2-like transmembrane" evidence="10">
    <location>
        <begin position="216"/>
        <end position="247"/>
    </location>
</feature>
<evidence type="ECO:0000256" key="5">
    <source>
        <dbReference type="ARBA" id="ARBA00023136"/>
    </source>
</evidence>